<evidence type="ECO:0008006" key="3">
    <source>
        <dbReference type="Google" id="ProtNLM"/>
    </source>
</evidence>
<organism evidence="1 2">
    <name type="scientific">Luteolibacter pohnpeiensis</name>
    <dbReference type="NCBI Taxonomy" id="454153"/>
    <lineage>
        <taxon>Bacteria</taxon>
        <taxon>Pseudomonadati</taxon>
        <taxon>Verrucomicrobiota</taxon>
        <taxon>Verrucomicrobiia</taxon>
        <taxon>Verrucomicrobiales</taxon>
        <taxon>Verrucomicrobiaceae</taxon>
        <taxon>Luteolibacter</taxon>
    </lineage>
</organism>
<dbReference type="Gene3D" id="3.10.310.50">
    <property type="match status" value="1"/>
</dbReference>
<dbReference type="AlphaFoldDB" id="A0A934VVE5"/>
<name>A0A934VVE5_9BACT</name>
<evidence type="ECO:0000313" key="1">
    <source>
        <dbReference type="EMBL" id="MBK1881449.1"/>
    </source>
</evidence>
<accession>A0A934VVE5</accession>
<comment type="caution">
    <text evidence="1">The sequence shown here is derived from an EMBL/GenBank/DDBJ whole genome shotgun (WGS) entry which is preliminary data.</text>
</comment>
<dbReference type="EMBL" id="JAENIJ010000004">
    <property type="protein sequence ID" value="MBK1881449.1"/>
    <property type="molecule type" value="Genomic_DNA"/>
</dbReference>
<reference evidence="1" key="1">
    <citation type="submission" date="2021-01" db="EMBL/GenBank/DDBJ databases">
        <title>Modified the classification status of verrucomicrobia.</title>
        <authorList>
            <person name="Feng X."/>
        </authorList>
    </citation>
    <scope>NUCLEOTIDE SEQUENCE</scope>
    <source>
        <strain evidence="1">KCTC 22041</strain>
    </source>
</reference>
<protein>
    <recommendedName>
        <fullName evidence="3">TPM domain-containing protein</fullName>
    </recommendedName>
</protein>
<evidence type="ECO:0000313" key="2">
    <source>
        <dbReference type="Proteomes" id="UP000603141"/>
    </source>
</evidence>
<proteinExistence type="predicted"/>
<keyword evidence="2" id="KW-1185">Reference proteome</keyword>
<sequence length="187" mass="20741">MLCPYCQNRLRAGAPECPSCRLTFPRTSSLLGATPRLNPIVADTVFVLRPAEITKIRKRVAQLYWRFPQLTLQVILLECPPPHPLRLHAFWLFNAGAFASESKRGRNNHAILLTIDPSRAEAAIMPGYGLEELLRPEDLGHLLSTAGLEWEEKRWAAGILQVLDGLDQLLEICAIPDGGHSPAAADF</sequence>
<dbReference type="RefSeq" id="WP_200267667.1">
    <property type="nucleotide sequence ID" value="NZ_JAENIJ010000004.1"/>
</dbReference>
<dbReference type="Proteomes" id="UP000603141">
    <property type="component" value="Unassembled WGS sequence"/>
</dbReference>
<gene>
    <name evidence="1" type="ORF">JIN85_03420</name>
</gene>